<dbReference type="RefSeq" id="WP_109006772.1">
    <property type="nucleotide sequence ID" value="NZ_BDUD01000001.1"/>
</dbReference>
<keyword evidence="1" id="KW-0472">Membrane</keyword>
<proteinExistence type="predicted"/>
<dbReference type="AlphaFoldDB" id="A0A2R5FDJ9"/>
<dbReference type="OrthoDB" id="514339at2"/>
<evidence type="ECO:0000313" key="3">
    <source>
        <dbReference type="Proteomes" id="UP000245124"/>
    </source>
</evidence>
<evidence type="ECO:0000313" key="2">
    <source>
        <dbReference type="EMBL" id="GBG16397.1"/>
    </source>
</evidence>
<organism evidence="2 3">
    <name type="scientific">Nostoc commune NIES-4072</name>
    <dbReference type="NCBI Taxonomy" id="2005467"/>
    <lineage>
        <taxon>Bacteria</taxon>
        <taxon>Bacillati</taxon>
        <taxon>Cyanobacteriota</taxon>
        <taxon>Cyanophyceae</taxon>
        <taxon>Nostocales</taxon>
        <taxon>Nostocaceae</taxon>
        <taxon>Nostoc</taxon>
    </lineage>
</organism>
<feature type="transmembrane region" description="Helical" evidence="1">
    <location>
        <begin position="97"/>
        <end position="118"/>
    </location>
</feature>
<keyword evidence="3" id="KW-1185">Reference proteome</keyword>
<dbReference type="Proteomes" id="UP000245124">
    <property type="component" value="Unassembled WGS sequence"/>
</dbReference>
<accession>A0A2R5FDJ9</accession>
<keyword evidence="1" id="KW-0812">Transmembrane</keyword>
<sequence>MLLQEKVIGLLESRQLKPEKRKIGGKLDLVVKLNDNYTFTIREHKIKPGYLYANLKNGDVLTEWVELDEVSLPLAIDYVYSFAKPNTKPSQLSKQSLFWWTSIICFIVLTGMSVYLIAKKTSTCNCQQSTSSLK</sequence>
<evidence type="ECO:0000256" key="1">
    <source>
        <dbReference type="SAM" id="Phobius"/>
    </source>
</evidence>
<keyword evidence="1" id="KW-1133">Transmembrane helix</keyword>
<gene>
    <name evidence="2" type="ORF">NIES4072_00430</name>
</gene>
<dbReference type="EMBL" id="BDUD01000001">
    <property type="protein sequence ID" value="GBG16397.1"/>
    <property type="molecule type" value="Genomic_DNA"/>
</dbReference>
<comment type="caution">
    <text evidence="2">The sequence shown here is derived from an EMBL/GenBank/DDBJ whole genome shotgun (WGS) entry which is preliminary data.</text>
</comment>
<reference evidence="2 3" key="1">
    <citation type="submission" date="2017-06" db="EMBL/GenBank/DDBJ databases">
        <title>Genome sequencing of cyanobaciteial culture collection at National Institute for Environmental Studies (NIES).</title>
        <authorList>
            <person name="Hirose Y."/>
            <person name="Shimura Y."/>
            <person name="Fujisawa T."/>
            <person name="Nakamura Y."/>
            <person name="Kawachi M."/>
        </authorList>
    </citation>
    <scope>NUCLEOTIDE SEQUENCE [LARGE SCALE GENOMIC DNA]</scope>
    <source>
        <strain evidence="2 3">NIES-4072</strain>
    </source>
</reference>
<name>A0A2R5FDJ9_NOSCO</name>
<protein>
    <submittedName>
        <fullName evidence="2">Uncharacterized protein</fullName>
    </submittedName>
</protein>